<accession>A0AAV0D190</accession>
<reference evidence="1" key="1">
    <citation type="submission" date="2022-07" db="EMBL/GenBank/DDBJ databases">
        <authorList>
            <person name="Macas J."/>
            <person name="Novak P."/>
            <person name="Neumann P."/>
        </authorList>
    </citation>
    <scope>NUCLEOTIDE SEQUENCE</scope>
</reference>
<keyword evidence="2" id="KW-1185">Reference proteome</keyword>
<name>A0AAV0D190_9ASTE</name>
<dbReference type="AlphaFoldDB" id="A0AAV0D190"/>
<evidence type="ECO:0000313" key="2">
    <source>
        <dbReference type="Proteomes" id="UP001152523"/>
    </source>
</evidence>
<dbReference type="EMBL" id="CAMAPF010000064">
    <property type="protein sequence ID" value="CAH9090561.1"/>
    <property type="molecule type" value="Genomic_DNA"/>
</dbReference>
<organism evidence="1 2">
    <name type="scientific">Cuscuta epithymum</name>
    <dbReference type="NCBI Taxonomy" id="186058"/>
    <lineage>
        <taxon>Eukaryota</taxon>
        <taxon>Viridiplantae</taxon>
        <taxon>Streptophyta</taxon>
        <taxon>Embryophyta</taxon>
        <taxon>Tracheophyta</taxon>
        <taxon>Spermatophyta</taxon>
        <taxon>Magnoliopsida</taxon>
        <taxon>eudicotyledons</taxon>
        <taxon>Gunneridae</taxon>
        <taxon>Pentapetalae</taxon>
        <taxon>asterids</taxon>
        <taxon>lamiids</taxon>
        <taxon>Solanales</taxon>
        <taxon>Convolvulaceae</taxon>
        <taxon>Cuscuteae</taxon>
        <taxon>Cuscuta</taxon>
        <taxon>Cuscuta subgen. Cuscuta</taxon>
    </lineage>
</organism>
<dbReference type="Proteomes" id="UP001152523">
    <property type="component" value="Unassembled WGS sequence"/>
</dbReference>
<evidence type="ECO:0000313" key="1">
    <source>
        <dbReference type="EMBL" id="CAH9090561.1"/>
    </source>
</evidence>
<proteinExistence type="predicted"/>
<comment type="caution">
    <text evidence="1">The sequence shown here is derived from an EMBL/GenBank/DDBJ whole genome shotgun (WGS) entry which is preliminary data.</text>
</comment>
<protein>
    <submittedName>
        <fullName evidence="1">Uncharacterized protein</fullName>
    </submittedName>
</protein>
<sequence>MPFHPVDVSDFFYNHRAIQLTGPHDGQELQLRFWVLDGELAWMRQSIEQSTARTAASTAATSMEGHTPLVSLCPGKTLTTQEEEGAGEVSRGLAASVSRLWLCHFRFGALGTVSSYNKIIFGPGLMMGNMT</sequence>
<gene>
    <name evidence="1" type="ORF">CEPIT_LOCUS11348</name>
</gene>